<evidence type="ECO:0000256" key="1">
    <source>
        <dbReference type="ARBA" id="ARBA00004651"/>
    </source>
</evidence>
<feature type="transmembrane region" description="Helical" evidence="7">
    <location>
        <begin position="151"/>
        <end position="169"/>
    </location>
</feature>
<evidence type="ECO:0000256" key="5">
    <source>
        <dbReference type="ARBA" id="ARBA00023136"/>
    </source>
</evidence>
<feature type="transmembrane region" description="Helical" evidence="7">
    <location>
        <begin position="21"/>
        <end position="38"/>
    </location>
</feature>
<comment type="caution">
    <text evidence="9">The sequence shown here is derived from an EMBL/GenBank/DDBJ whole genome shotgun (WGS) entry which is preliminary data.</text>
</comment>
<dbReference type="Pfam" id="PF13347">
    <property type="entry name" value="MFS_2"/>
    <property type="match status" value="1"/>
</dbReference>
<dbReference type="InterPro" id="IPR036259">
    <property type="entry name" value="MFS_trans_sf"/>
</dbReference>
<dbReference type="SUPFAM" id="SSF103473">
    <property type="entry name" value="MFS general substrate transporter"/>
    <property type="match status" value="1"/>
</dbReference>
<dbReference type="NCBIfam" id="TIGR00792">
    <property type="entry name" value="gph"/>
    <property type="match status" value="1"/>
</dbReference>
<feature type="transmembrane region" description="Helical" evidence="7">
    <location>
        <begin position="44"/>
        <end position="71"/>
    </location>
</feature>
<protein>
    <submittedName>
        <fullName evidence="9">MFS transporter</fullName>
    </submittedName>
</protein>
<feature type="transmembrane region" description="Helical" evidence="7">
    <location>
        <begin position="365"/>
        <end position="392"/>
    </location>
</feature>
<keyword evidence="2" id="KW-0813">Transport</keyword>
<dbReference type="PANTHER" id="PTHR11328">
    <property type="entry name" value="MAJOR FACILITATOR SUPERFAMILY DOMAIN-CONTAINING PROTEIN"/>
    <property type="match status" value="1"/>
</dbReference>
<comment type="subcellular location">
    <subcellularLocation>
        <location evidence="1">Cell membrane</location>
        <topology evidence="1">Multi-pass membrane protein</topology>
    </subcellularLocation>
</comment>
<feature type="transmembrane region" description="Helical" evidence="7">
    <location>
        <begin position="235"/>
        <end position="259"/>
    </location>
</feature>
<feature type="domain" description="Major facilitator superfamily (MFS) profile" evidence="8">
    <location>
        <begin position="8"/>
        <end position="435"/>
    </location>
</feature>
<evidence type="ECO:0000259" key="8">
    <source>
        <dbReference type="PROSITE" id="PS50850"/>
    </source>
</evidence>
<evidence type="ECO:0000256" key="6">
    <source>
        <dbReference type="SAM" id="MobiDB-lite"/>
    </source>
</evidence>
<evidence type="ECO:0000256" key="4">
    <source>
        <dbReference type="ARBA" id="ARBA00022989"/>
    </source>
</evidence>
<feature type="compositionally biased region" description="Polar residues" evidence="6">
    <location>
        <begin position="463"/>
        <end position="473"/>
    </location>
</feature>
<keyword evidence="3 7" id="KW-0812">Transmembrane</keyword>
<dbReference type="EMBL" id="JAUQTB010000011">
    <property type="protein sequence ID" value="MDO7907983.1"/>
    <property type="molecule type" value="Genomic_DNA"/>
</dbReference>
<evidence type="ECO:0000313" key="9">
    <source>
        <dbReference type="EMBL" id="MDO7907983.1"/>
    </source>
</evidence>
<proteinExistence type="predicted"/>
<feature type="transmembrane region" description="Helical" evidence="7">
    <location>
        <begin position="181"/>
        <end position="202"/>
    </location>
</feature>
<reference evidence="9 10" key="1">
    <citation type="submission" date="2023-07" db="EMBL/GenBank/DDBJ databases">
        <title>Paenibacillus sp. JX-17 nov. isolated from soil.</title>
        <authorList>
            <person name="Wan Y."/>
            <person name="Liu B."/>
        </authorList>
    </citation>
    <scope>NUCLEOTIDE SEQUENCE [LARGE SCALE GENOMIC DNA]</scope>
    <source>
        <strain evidence="9 10">JX-17</strain>
    </source>
</reference>
<dbReference type="InterPro" id="IPR039672">
    <property type="entry name" value="MFS_2"/>
</dbReference>
<feature type="region of interest" description="Disordered" evidence="6">
    <location>
        <begin position="454"/>
        <end position="473"/>
    </location>
</feature>
<dbReference type="RefSeq" id="WP_305025204.1">
    <property type="nucleotide sequence ID" value="NZ_JAUQTB010000011.1"/>
</dbReference>
<dbReference type="InterPro" id="IPR001927">
    <property type="entry name" value="Na/Gal_symport"/>
</dbReference>
<evidence type="ECO:0000256" key="3">
    <source>
        <dbReference type="ARBA" id="ARBA00022692"/>
    </source>
</evidence>
<evidence type="ECO:0000256" key="7">
    <source>
        <dbReference type="SAM" id="Phobius"/>
    </source>
</evidence>
<sequence>MNTAGSKIRFVERLGYGIGDFASNLIYAAITSFLLFYYTDVAGLASGIIGTIMFLTRVFDAFVDVGVGILVDKTRSKHGKARPWLLWMCVPFGIVAFLLFSVPDIGSTGKLIYVVVTYLLVNIIFSAINIPYGVLGTLISQDQYQRTVLNIFRMFLSTVCSVMMGVYVLPIVNTMGGGRAAWSITFAIFGVLSIVLFIVTFLTTKERVTPSATTTEAMQHVPVKKGVAALFKNKYWVMMLVFMVIAYITNGLGGANVYFARYVLGDEGLMGMITICSLVPMLLGMFLVAPLVKRTGKRNAMIAGSMISSAGLILMMIHPTSILLVMVGLVVKSLGMAPMAGSMWAMLADTVEYGEWKTGIRNEGLVYSAGSFGTKVGSGLGAALIGWILAWGGYVAEQAQQTSTALISLQALFIYIPLIFNILMIVILIFYKLDREYPVILKELQDRNMSGHHELRPVPKEVTGTNDNPKLTY</sequence>
<dbReference type="CDD" id="cd17332">
    <property type="entry name" value="MFS_MelB_like"/>
    <property type="match status" value="1"/>
</dbReference>
<feature type="transmembrane region" description="Helical" evidence="7">
    <location>
        <begin position="271"/>
        <end position="292"/>
    </location>
</feature>
<name>A0ABT9CFD0_9BACL</name>
<feature type="transmembrane region" description="Helical" evidence="7">
    <location>
        <begin position="112"/>
        <end position="139"/>
    </location>
</feature>
<dbReference type="Gene3D" id="1.20.1250.20">
    <property type="entry name" value="MFS general substrate transporter like domains"/>
    <property type="match status" value="2"/>
</dbReference>
<keyword evidence="4 7" id="KW-1133">Transmembrane helix</keyword>
<keyword evidence="5 7" id="KW-0472">Membrane</keyword>
<dbReference type="PANTHER" id="PTHR11328:SF24">
    <property type="entry name" value="MAJOR FACILITATOR SUPERFAMILY (MFS) PROFILE DOMAIN-CONTAINING PROTEIN"/>
    <property type="match status" value="1"/>
</dbReference>
<accession>A0ABT9CFD0</accession>
<feature type="transmembrane region" description="Helical" evidence="7">
    <location>
        <begin position="83"/>
        <end position="100"/>
    </location>
</feature>
<keyword evidence="10" id="KW-1185">Reference proteome</keyword>
<dbReference type="Proteomes" id="UP001240171">
    <property type="component" value="Unassembled WGS sequence"/>
</dbReference>
<gene>
    <name evidence="9" type="ORF">Q5741_16345</name>
</gene>
<organism evidence="9 10">
    <name type="scientific">Paenibacillus lacisoli</name>
    <dbReference type="NCBI Taxonomy" id="3064525"/>
    <lineage>
        <taxon>Bacteria</taxon>
        <taxon>Bacillati</taxon>
        <taxon>Bacillota</taxon>
        <taxon>Bacilli</taxon>
        <taxon>Bacillales</taxon>
        <taxon>Paenibacillaceae</taxon>
        <taxon>Paenibacillus</taxon>
    </lineage>
</organism>
<dbReference type="InterPro" id="IPR020846">
    <property type="entry name" value="MFS_dom"/>
</dbReference>
<feature type="transmembrane region" description="Helical" evidence="7">
    <location>
        <begin position="412"/>
        <end position="431"/>
    </location>
</feature>
<dbReference type="PROSITE" id="PS50850">
    <property type="entry name" value="MFS"/>
    <property type="match status" value="1"/>
</dbReference>
<evidence type="ECO:0000313" key="10">
    <source>
        <dbReference type="Proteomes" id="UP001240171"/>
    </source>
</evidence>
<evidence type="ECO:0000256" key="2">
    <source>
        <dbReference type="ARBA" id="ARBA00022448"/>
    </source>
</evidence>